<dbReference type="Proteomes" id="UP000237797">
    <property type="component" value="Unassembled WGS sequence"/>
</dbReference>
<proteinExistence type="predicted"/>
<name>A0A2T0LC30_9BACL</name>
<dbReference type="RefSeq" id="WP_106346056.1">
    <property type="nucleotide sequence ID" value="NZ_PVNE01000024.1"/>
</dbReference>
<comment type="caution">
    <text evidence="2">The sequence shown here is derived from an EMBL/GenBank/DDBJ whole genome shotgun (WGS) entry which is preliminary data.</text>
</comment>
<accession>A0A2T0LC30</accession>
<dbReference type="EMBL" id="PVNE01000024">
    <property type="protein sequence ID" value="PRX39507.1"/>
    <property type="molecule type" value="Genomic_DNA"/>
</dbReference>
<protein>
    <submittedName>
        <fullName evidence="2">Uncharacterized protein</fullName>
    </submittedName>
</protein>
<keyword evidence="3" id="KW-1185">Reference proteome</keyword>
<sequence length="104" mass="11903">MHRIRQAMEPGMFAVLVSDKKHGPFRLLGFYEQSEVEKALSTYEENGHIVFMDPAKIGYLVLSPEDIIVAEVRERLMHAEEADKVEKPKKPLGIRYPDKPPVRG</sequence>
<evidence type="ECO:0000313" key="3">
    <source>
        <dbReference type="Proteomes" id="UP000237797"/>
    </source>
</evidence>
<feature type="compositionally biased region" description="Basic and acidic residues" evidence="1">
    <location>
        <begin position="80"/>
        <end position="89"/>
    </location>
</feature>
<dbReference type="AlphaFoldDB" id="A0A2T0LC30"/>
<evidence type="ECO:0000313" key="2">
    <source>
        <dbReference type="EMBL" id="PRX39507.1"/>
    </source>
</evidence>
<gene>
    <name evidence="2" type="ORF">CLV97_12445</name>
</gene>
<organism evidence="2 3">
    <name type="scientific">Planifilum fimeticola</name>
    <dbReference type="NCBI Taxonomy" id="201975"/>
    <lineage>
        <taxon>Bacteria</taxon>
        <taxon>Bacillati</taxon>
        <taxon>Bacillota</taxon>
        <taxon>Bacilli</taxon>
        <taxon>Bacillales</taxon>
        <taxon>Thermoactinomycetaceae</taxon>
        <taxon>Planifilum</taxon>
    </lineage>
</organism>
<reference evidence="2 3" key="1">
    <citation type="submission" date="2018-03" db="EMBL/GenBank/DDBJ databases">
        <title>Genomic Encyclopedia of Archaeal and Bacterial Type Strains, Phase II (KMG-II): from individual species to whole genera.</title>
        <authorList>
            <person name="Goeker M."/>
        </authorList>
    </citation>
    <scope>NUCLEOTIDE SEQUENCE [LARGE SCALE GENOMIC DNA]</scope>
    <source>
        <strain evidence="2 3">DSM 44946</strain>
    </source>
</reference>
<evidence type="ECO:0000256" key="1">
    <source>
        <dbReference type="SAM" id="MobiDB-lite"/>
    </source>
</evidence>
<feature type="region of interest" description="Disordered" evidence="1">
    <location>
        <begin position="80"/>
        <end position="104"/>
    </location>
</feature>